<dbReference type="EMBL" id="CP036402">
    <property type="protein sequence ID" value="QBI20691.1"/>
    <property type="molecule type" value="Genomic_DNA"/>
</dbReference>
<dbReference type="KEGG" id="erz:ER308_14735"/>
<dbReference type="SUPFAM" id="SSF53756">
    <property type="entry name" value="UDP-Glycosyltransferase/glycogen phosphorylase"/>
    <property type="match status" value="1"/>
</dbReference>
<accession>A0A411YHU1</accession>
<dbReference type="Proteomes" id="UP000291469">
    <property type="component" value="Chromosome"/>
</dbReference>
<dbReference type="OrthoDB" id="6713581at2"/>
<proteinExistence type="predicted"/>
<keyword evidence="2" id="KW-1185">Reference proteome</keyword>
<evidence type="ECO:0008006" key="3">
    <source>
        <dbReference type="Google" id="ProtNLM"/>
    </source>
</evidence>
<dbReference type="PANTHER" id="PTHR12526:SF630">
    <property type="entry name" value="GLYCOSYLTRANSFERASE"/>
    <property type="match status" value="1"/>
</dbReference>
<evidence type="ECO:0000313" key="1">
    <source>
        <dbReference type="EMBL" id="QBI20691.1"/>
    </source>
</evidence>
<dbReference type="Gene3D" id="3.40.50.2000">
    <property type="entry name" value="Glycogen Phosphorylase B"/>
    <property type="match status" value="2"/>
</dbReference>
<dbReference type="RefSeq" id="WP_131155685.1">
    <property type="nucleotide sequence ID" value="NZ_CP036402.1"/>
</dbReference>
<evidence type="ECO:0000313" key="2">
    <source>
        <dbReference type="Proteomes" id="UP000291469"/>
    </source>
</evidence>
<sequence length="337" mass="38217">MRVAASAFDFKFFEPVDAALRDAGGVLRYDRWFGLAEHDPARSRSLARWADVLFAEWCLDNAVVAARERRDRQRLVVRFHRFEFDRDAPARLDADRVDLIAFAGPHFRDAAVERFGWPDERCLWVPNPVDVEAFTTGKTAAAGRTLGLLGWERQLKRLDRALDLLEALLEVDPGWRLRCKGQHPAAVDWVWHDTPQRRWFEAQLDRIASSDRLARAVRFDGFGPVADWLRDVGWILSPSDVESFHLAAAEGMASAAVPVIWERPGAQQVFPARWVHHDTEAAAAAVWRAADEDTRASQAREARAFVAERYDRPRLARVWQELVLGAAPAHPARTSEG</sequence>
<organism evidence="1 2">
    <name type="scientific">Egibacter rhizosphaerae</name>
    <dbReference type="NCBI Taxonomy" id="1670831"/>
    <lineage>
        <taxon>Bacteria</taxon>
        <taxon>Bacillati</taxon>
        <taxon>Actinomycetota</taxon>
        <taxon>Nitriliruptoria</taxon>
        <taxon>Egibacterales</taxon>
        <taxon>Egibacteraceae</taxon>
        <taxon>Egibacter</taxon>
    </lineage>
</organism>
<reference evidence="1 2" key="1">
    <citation type="submission" date="2019-01" db="EMBL/GenBank/DDBJ databases">
        <title>Egibacter rhizosphaerae EGI 80759T.</title>
        <authorList>
            <person name="Chen D.-D."/>
            <person name="Tian Y."/>
            <person name="Jiao J.-Y."/>
            <person name="Zhang X.-T."/>
            <person name="Zhang Y.-G."/>
            <person name="Zhang Y."/>
            <person name="Xiao M."/>
            <person name="Shu W.-S."/>
            <person name="Li W.-J."/>
        </authorList>
    </citation>
    <scope>NUCLEOTIDE SEQUENCE [LARGE SCALE GENOMIC DNA]</scope>
    <source>
        <strain evidence="1 2">EGI 80759</strain>
    </source>
</reference>
<gene>
    <name evidence="1" type="ORF">ER308_14735</name>
</gene>
<protein>
    <recommendedName>
        <fullName evidence="3">Glycosyltransferase family 1 protein</fullName>
    </recommendedName>
</protein>
<dbReference type="AlphaFoldDB" id="A0A411YHU1"/>
<dbReference type="PANTHER" id="PTHR12526">
    <property type="entry name" value="GLYCOSYLTRANSFERASE"/>
    <property type="match status" value="1"/>
</dbReference>
<name>A0A411YHU1_9ACTN</name>